<dbReference type="InterPro" id="IPR014942">
    <property type="entry name" value="AbiEii"/>
</dbReference>
<dbReference type="EMBL" id="VDCI01000011">
    <property type="protein sequence ID" value="TNJ34182.1"/>
    <property type="molecule type" value="Genomic_DNA"/>
</dbReference>
<name>A0A5C4RT63_PROVB</name>
<comment type="caution">
    <text evidence="1">The sequence shown here is derived from an EMBL/GenBank/DDBJ whole genome shotgun (WGS) entry which is preliminary data.</text>
</comment>
<protein>
    <submittedName>
        <fullName evidence="1">Nucleotidyl transferase AbiEii/AbiGii toxin family protein</fullName>
    </submittedName>
</protein>
<dbReference type="InterPro" id="IPR016181">
    <property type="entry name" value="Acyl_CoA_acyltransferase"/>
</dbReference>
<dbReference type="Pfam" id="PF08843">
    <property type="entry name" value="AbiEii"/>
    <property type="match status" value="1"/>
</dbReference>
<organism evidence="1 2">
    <name type="scientific">Prosthecochloris vibrioformis</name>
    <name type="common">Chlorobium vibrioforme</name>
    <dbReference type="NCBI Taxonomy" id="1098"/>
    <lineage>
        <taxon>Bacteria</taxon>
        <taxon>Pseudomonadati</taxon>
        <taxon>Chlorobiota</taxon>
        <taxon>Chlorobiia</taxon>
        <taxon>Chlorobiales</taxon>
        <taxon>Chlorobiaceae</taxon>
        <taxon>Prosthecochloris</taxon>
    </lineage>
</organism>
<dbReference type="GO" id="GO:0016740">
    <property type="term" value="F:transferase activity"/>
    <property type="evidence" value="ECO:0007669"/>
    <property type="project" value="UniProtKB-KW"/>
</dbReference>
<dbReference type="RefSeq" id="WP_139626942.1">
    <property type="nucleotide sequence ID" value="NZ_VDCI01000011.1"/>
</dbReference>
<evidence type="ECO:0000313" key="1">
    <source>
        <dbReference type="EMBL" id="TNJ34182.1"/>
    </source>
</evidence>
<proteinExistence type="predicted"/>
<dbReference type="AlphaFoldDB" id="A0A5C4RT63"/>
<dbReference type="SUPFAM" id="SSF55729">
    <property type="entry name" value="Acyl-CoA N-acyltransferases (Nat)"/>
    <property type="match status" value="1"/>
</dbReference>
<dbReference type="Proteomes" id="UP000309544">
    <property type="component" value="Unassembled WGS sequence"/>
</dbReference>
<reference evidence="1 2" key="1">
    <citation type="submission" date="2019-05" db="EMBL/GenBank/DDBJ databases">
        <title>Draft Whole-Genome sequence of the green sulfur bacterium Prosthecochloris vibrioformis DSM 260.</title>
        <authorList>
            <person name="Meyer T.E."/>
            <person name="Kyndt J.A."/>
        </authorList>
    </citation>
    <scope>NUCLEOTIDE SEQUENCE [LARGE SCALE GENOMIC DNA]</scope>
    <source>
        <strain evidence="1 2">DSM 260</strain>
    </source>
</reference>
<sequence length="312" mass="36105">MSAKAIKNIGASVRQRLLNKARQENRPFQELLQYYAMERFLYRLSVSSFADRFILKGALLLRVWHAPLARPTMDIDMLGKTGNAPESITTIIHQVLAVEKQGDGIVFDPESITVEPITEDADYEGLRIRFRGDLDAARLTIQLDIGFGDKVYPDPVRESLPSLLNFPQAEMYCYSRESMIAEKFEVMAKLGILNSRMKDFYDIWMLSRQYDFEGASLAEAIRQTFAQRGTTLVQMKEIFSREFIEEKQVQWNTFRKRIGLEYLPASFADVVQQVQVFLSPAVETLRAKRFFQDNWIAPDSWRNNHEKPEVRA</sequence>
<evidence type="ECO:0000313" key="2">
    <source>
        <dbReference type="Proteomes" id="UP000309544"/>
    </source>
</evidence>
<keyword evidence="1" id="KW-0808">Transferase</keyword>
<keyword evidence="2" id="KW-1185">Reference proteome</keyword>
<accession>A0A5C4RT63</accession>
<gene>
    <name evidence="1" type="ORF">FGF68_10110</name>
</gene>